<dbReference type="GO" id="GO:0031965">
    <property type="term" value="C:nuclear membrane"/>
    <property type="evidence" value="ECO:0007669"/>
    <property type="project" value="UniProtKB-UniRule"/>
</dbReference>
<organism evidence="2 3">
    <name type="scientific">Ancylostoma caninum</name>
    <name type="common">Dog hookworm</name>
    <dbReference type="NCBI Taxonomy" id="29170"/>
    <lineage>
        <taxon>Eukaryota</taxon>
        <taxon>Metazoa</taxon>
        <taxon>Ecdysozoa</taxon>
        <taxon>Nematoda</taxon>
        <taxon>Chromadorea</taxon>
        <taxon>Rhabditida</taxon>
        <taxon>Rhabditina</taxon>
        <taxon>Rhabditomorpha</taxon>
        <taxon>Strongyloidea</taxon>
        <taxon>Ancylostomatidae</taxon>
        <taxon>Ancylostomatinae</taxon>
        <taxon>Ancylostoma</taxon>
    </lineage>
</organism>
<dbReference type="AlphaFoldDB" id="A0A368EYD2"/>
<comment type="caution">
    <text evidence="2">The sequence shown here is derived from an EMBL/GenBank/DDBJ whole genome shotgun (WGS) entry which is preliminary data.</text>
</comment>
<dbReference type="STRING" id="29170.A0A368EYD2"/>
<keyword evidence="1" id="KW-0811">Translocation</keyword>
<proteinExistence type="inferred from homology"/>
<evidence type="ECO:0000313" key="3">
    <source>
        <dbReference type="Proteomes" id="UP000252519"/>
    </source>
</evidence>
<dbReference type="GO" id="GO:0051028">
    <property type="term" value="P:mRNA transport"/>
    <property type="evidence" value="ECO:0007669"/>
    <property type="project" value="UniProtKB-KW"/>
</dbReference>
<name>A0A368EYD2_ANCCA</name>
<keyword evidence="1" id="KW-0472">Membrane</keyword>
<dbReference type="EMBL" id="JOJR01020663">
    <property type="protein sequence ID" value="RCN24358.1"/>
    <property type="molecule type" value="Genomic_DNA"/>
</dbReference>
<comment type="function">
    <text evidence="1">Functions as a component of the nuclear pore complex (NPC).</text>
</comment>
<keyword evidence="1" id="KW-0906">Nuclear pore complex</keyword>
<keyword evidence="1" id="KW-0539">Nucleus</keyword>
<dbReference type="Proteomes" id="UP000252519">
    <property type="component" value="Unassembled WGS sequence"/>
</dbReference>
<dbReference type="OrthoDB" id="17644at2759"/>
<dbReference type="GO" id="GO:0015031">
    <property type="term" value="P:protein transport"/>
    <property type="evidence" value="ECO:0007669"/>
    <property type="project" value="UniProtKB-KW"/>
</dbReference>
<evidence type="ECO:0000313" key="2">
    <source>
        <dbReference type="EMBL" id="RCN24358.1"/>
    </source>
</evidence>
<sequence>MYHLQLMRICVEQELDDSKACIVNTMTYRYLREGEWSAALSWALRGGRGPALDTAVNRYVSVIIFDCSLSFVGYALVGNTNLVYFPTK</sequence>
<dbReference type="Pfam" id="PF07575">
    <property type="entry name" value="Nucleopor_Nup85"/>
    <property type="match status" value="1"/>
</dbReference>
<keyword evidence="1" id="KW-0653">Protein transport</keyword>
<keyword evidence="1" id="KW-0813">Transport</keyword>
<comment type="subcellular location">
    <subcellularLocation>
        <location evidence="1">Nucleus</location>
        <location evidence="1">Nuclear pore complex</location>
    </subcellularLocation>
</comment>
<dbReference type="InterPro" id="IPR011502">
    <property type="entry name" value="Nucleoporin_Nup85"/>
</dbReference>
<gene>
    <name evidence="2" type="ORF">ANCCAN_29947</name>
</gene>
<reference evidence="2 3" key="1">
    <citation type="submission" date="2014-10" db="EMBL/GenBank/DDBJ databases">
        <title>Draft genome of the hookworm Ancylostoma caninum.</title>
        <authorList>
            <person name="Mitreva M."/>
        </authorList>
    </citation>
    <scope>NUCLEOTIDE SEQUENCE [LARGE SCALE GENOMIC DNA]</scope>
    <source>
        <strain evidence="2 3">Baltimore</strain>
    </source>
</reference>
<accession>A0A368EYD2</accession>
<keyword evidence="1" id="KW-0509">mRNA transport</keyword>
<keyword evidence="3" id="KW-1185">Reference proteome</keyword>
<protein>
    <recommendedName>
        <fullName evidence="1">Nuclear pore complex protein Nup85</fullName>
    </recommendedName>
</protein>
<evidence type="ECO:0000256" key="1">
    <source>
        <dbReference type="RuleBase" id="RU365073"/>
    </source>
</evidence>
<comment type="similarity">
    <text evidence="1">Belongs to the nucleoporin Nup85 family.</text>
</comment>
<dbReference type="GO" id="GO:0005643">
    <property type="term" value="C:nuclear pore"/>
    <property type="evidence" value="ECO:0007669"/>
    <property type="project" value="UniProtKB-SubCell"/>
</dbReference>
<comment type="subunit">
    <text evidence="1">Component of the nuclear pore complex (NPC).</text>
</comment>